<name>A0BFE6_PARTE</name>
<dbReference type="KEGG" id="ptm:GSPATT00028298001"/>
<feature type="compositionally biased region" description="Polar residues" evidence="1">
    <location>
        <begin position="1"/>
        <end position="14"/>
    </location>
</feature>
<dbReference type="EMBL" id="CT867991">
    <property type="protein sequence ID" value="CAK57263.1"/>
    <property type="molecule type" value="Genomic_DNA"/>
</dbReference>
<feature type="region of interest" description="Disordered" evidence="1">
    <location>
        <begin position="1"/>
        <end position="40"/>
    </location>
</feature>
<sequence length="318" mass="36956">MIQNQSASVPSEESSIVHEPFEGGDPSPLTNQSINMGNPPITVVPTQVSELTQMNQENVEGDSNAPGDQDQKIIIHNLEQKLAPAQESSLIETKCKKKQNFPALKLRQELIKYLLNFWQRFSRIFQVFLSQKQQRREPKPEVKTTDADQMDSLNQSGIQKIEKLFNNVIEVIFQINTGTKQTETIKINIRFLIYWEIWVKKSKSQLENEKKQGEVSKTQNNQDKEMAENQKRDTPKVQCLNRYIPEIENQLLNLDDYSSSQQETCEPRVDCYEDPPRQLMQERKNSSEFENNDQNQAGQEQYFLFNCFNCQIFDLGKQ</sequence>
<dbReference type="AlphaFoldDB" id="A0BFE6"/>
<dbReference type="RefSeq" id="XP_001424661.1">
    <property type="nucleotide sequence ID" value="XM_001424624.2"/>
</dbReference>
<dbReference type="HOGENOM" id="CLU_875666_0_0_1"/>
<evidence type="ECO:0000313" key="3">
    <source>
        <dbReference type="Proteomes" id="UP000000600"/>
    </source>
</evidence>
<keyword evidence="3" id="KW-1185">Reference proteome</keyword>
<dbReference type="GeneID" id="5010445"/>
<organism evidence="2 3">
    <name type="scientific">Paramecium tetraurelia</name>
    <dbReference type="NCBI Taxonomy" id="5888"/>
    <lineage>
        <taxon>Eukaryota</taxon>
        <taxon>Sar</taxon>
        <taxon>Alveolata</taxon>
        <taxon>Ciliophora</taxon>
        <taxon>Intramacronucleata</taxon>
        <taxon>Oligohymenophorea</taxon>
        <taxon>Peniculida</taxon>
        <taxon>Parameciidae</taxon>
        <taxon>Paramecium</taxon>
    </lineage>
</organism>
<evidence type="ECO:0000313" key="2">
    <source>
        <dbReference type="EMBL" id="CAK57263.1"/>
    </source>
</evidence>
<evidence type="ECO:0000256" key="1">
    <source>
        <dbReference type="SAM" id="MobiDB-lite"/>
    </source>
</evidence>
<feature type="compositionally biased region" description="Basic and acidic residues" evidence="1">
    <location>
        <begin position="222"/>
        <end position="232"/>
    </location>
</feature>
<gene>
    <name evidence="2" type="ORF">GSPATT00028298001</name>
</gene>
<reference evidence="2 3" key="1">
    <citation type="journal article" date="2006" name="Nature">
        <title>Global trends of whole-genome duplications revealed by the ciliate Paramecium tetraurelia.</title>
        <authorList>
            <consortium name="Genoscope"/>
            <person name="Aury J.-M."/>
            <person name="Jaillon O."/>
            <person name="Duret L."/>
            <person name="Noel B."/>
            <person name="Jubin C."/>
            <person name="Porcel B.M."/>
            <person name="Segurens B."/>
            <person name="Daubin V."/>
            <person name="Anthouard V."/>
            <person name="Aiach N."/>
            <person name="Arnaiz O."/>
            <person name="Billaut A."/>
            <person name="Beisson J."/>
            <person name="Blanc I."/>
            <person name="Bouhouche K."/>
            <person name="Camara F."/>
            <person name="Duharcourt S."/>
            <person name="Guigo R."/>
            <person name="Gogendeau D."/>
            <person name="Katinka M."/>
            <person name="Keller A.-M."/>
            <person name="Kissmehl R."/>
            <person name="Klotz C."/>
            <person name="Koll F."/>
            <person name="Le Moue A."/>
            <person name="Lepere C."/>
            <person name="Malinsky S."/>
            <person name="Nowacki M."/>
            <person name="Nowak J.K."/>
            <person name="Plattner H."/>
            <person name="Poulain J."/>
            <person name="Ruiz F."/>
            <person name="Serrano V."/>
            <person name="Zagulski M."/>
            <person name="Dessen P."/>
            <person name="Betermier M."/>
            <person name="Weissenbach J."/>
            <person name="Scarpelli C."/>
            <person name="Schachter V."/>
            <person name="Sperling L."/>
            <person name="Meyer E."/>
            <person name="Cohen J."/>
            <person name="Wincker P."/>
        </authorList>
    </citation>
    <scope>NUCLEOTIDE SEQUENCE [LARGE SCALE GENOMIC DNA]</scope>
    <source>
        <strain evidence="2 3">Stock d4-2</strain>
    </source>
</reference>
<accession>A0BFE6</accession>
<feature type="region of interest" description="Disordered" evidence="1">
    <location>
        <begin position="209"/>
        <end position="232"/>
    </location>
</feature>
<protein>
    <submittedName>
        <fullName evidence="2">Uncharacterized protein</fullName>
    </submittedName>
</protein>
<proteinExistence type="predicted"/>
<dbReference type="InParanoid" id="A0BFE6"/>
<dbReference type="Proteomes" id="UP000000600">
    <property type="component" value="Unassembled WGS sequence"/>
</dbReference>